<reference evidence="14" key="1">
    <citation type="journal article" date="2017" name="bioRxiv">
        <title>Comparative analysis of the genomes of Stylophora pistillata and Acropora digitifera provides evidence for extensive differences between species of corals.</title>
        <authorList>
            <person name="Voolstra C.R."/>
            <person name="Li Y."/>
            <person name="Liew Y.J."/>
            <person name="Baumgarten S."/>
            <person name="Zoccola D."/>
            <person name="Flot J.-F."/>
            <person name="Tambutte S."/>
            <person name="Allemand D."/>
            <person name="Aranda M."/>
        </authorList>
    </citation>
    <scope>NUCLEOTIDE SEQUENCE [LARGE SCALE GENOMIC DNA]</scope>
</reference>
<keyword evidence="6" id="KW-0833">Ubl conjugation pathway</keyword>
<dbReference type="PANTHER" id="PTHR46065:SF3">
    <property type="entry name" value="FI20425P1"/>
    <property type="match status" value="1"/>
</dbReference>
<comment type="caution">
    <text evidence="13">The sequence shown here is derived from an EMBL/GenBank/DDBJ whole genome shotgun (WGS) entry which is preliminary data.</text>
</comment>
<evidence type="ECO:0000256" key="9">
    <source>
        <dbReference type="ARBA" id="ARBA00023136"/>
    </source>
</evidence>
<dbReference type="GO" id="GO:0008270">
    <property type="term" value="F:zinc ion binding"/>
    <property type="evidence" value="ECO:0007669"/>
    <property type="project" value="UniProtKB-KW"/>
</dbReference>
<feature type="compositionally biased region" description="Polar residues" evidence="10">
    <location>
        <begin position="67"/>
        <end position="78"/>
    </location>
</feature>
<dbReference type="GO" id="GO:0016567">
    <property type="term" value="P:protein ubiquitination"/>
    <property type="evidence" value="ECO:0007669"/>
    <property type="project" value="TreeGrafter"/>
</dbReference>
<sequence length="264" mass="30224">MDGTCMKLKEDIIFDNCTQMDAVTSQRDMIVINPSEENEQVLESAKKSEIKDTSESADRGDHPFGNGKSTFSEDSLLSSPAVDPLRDRCTDLTVDNECRICQSRGEEVLINPCKCAGSAKWVHESCLVKWFQISQTSSCELCSRFVVIKKRTKPFQQWRIPRDGLGPCSRLDLWYLLVTIFSICTILGFGIFQILVKSKEPETTAVFAAIYALCGIMILLRIHYFYVWFTRRSKFWRRWKTENRIWTVASPGTVLKYNDEGTIV</sequence>
<organism evidence="13 14">
    <name type="scientific">Stylophora pistillata</name>
    <name type="common">Smooth cauliflower coral</name>
    <dbReference type="NCBI Taxonomy" id="50429"/>
    <lineage>
        <taxon>Eukaryota</taxon>
        <taxon>Metazoa</taxon>
        <taxon>Cnidaria</taxon>
        <taxon>Anthozoa</taxon>
        <taxon>Hexacorallia</taxon>
        <taxon>Scleractinia</taxon>
        <taxon>Astrocoeniina</taxon>
        <taxon>Pocilloporidae</taxon>
        <taxon>Stylophora</taxon>
    </lineage>
</organism>
<evidence type="ECO:0000259" key="12">
    <source>
        <dbReference type="PROSITE" id="PS51292"/>
    </source>
</evidence>
<evidence type="ECO:0000313" key="14">
    <source>
        <dbReference type="Proteomes" id="UP000225706"/>
    </source>
</evidence>
<comment type="subcellular location">
    <subcellularLocation>
        <location evidence="1">Membrane</location>
        <topology evidence="1">Multi-pass membrane protein</topology>
    </subcellularLocation>
</comment>
<evidence type="ECO:0000256" key="1">
    <source>
        <dbReference type="ARBA" id="ARBA00004141"/>
    </source>
</evidence>
<proteinExistence type="predicted"/>
<keyword evidence="4" id="KW-0479">Metal-binding</keyword>
<feature type="domain" description="RING-CH-type" evidence="12">
    <location>
        <begin position="90"/>
        <end position="149"/>
    </location>
</feature>
<keyword evidence="2" id="KW-0808">Transferase</keyword>
<keyword evidence="8 11" id="KW-1133">Transmembrane helix</keyword>
<evidence type="ECO:0000313" key="13">
    <source>
        <dbReference type="EMBL" id="PFX19949.1"/>
    </source>
</evidence>
<evidence type="ECO:0000256" key="3">
    <source>
        <dbReference type="ARBA" id="ARBA00022692"/>
    </source>
</evidence>
<dbReference type="Gene3D" id="3.30.40.10">
    <property type="entry name" value="Zinc/RING finger domain, C3HC4 (zinc finger)"/>
    <property type="match status" value="1"/>
</dbReference>
<dbReference type="Pfam" id="PF12906">
    <property type="entry name" value="RINGv"/>
    <property type="match status" value="1"/>
</dbReference>
<feature type="region of interest" description="Disordered" evidence="10">
    <location>
        <begin position="34"/>
        <end position="78"/>
    </location>
</feature>
<evidence type="ECO:0000256" key="8">
    <source>
        <dbReference type="ARBA" id="ARBA00022989"/>
    </source>
</evidence>
<dbReference type="GO" id="GO:0004842">
    <property type="term" value="F:ubiquitin-protein transferase activity"/>
    <property type="evidence" value="ECO:0007669"/>
    <property type="project" value="TreeGrafter"/>
</dbReference>
<evidence type="ECO:0000256" key="5">
    <source>
        <dbReference type="ARBA" id="ARBA00022771"/>
    </source>
</evidence>
<name>A0A2B4RT01_STYPI</name>
<dbReference type="GO" id="GO:0016020">
    <property type="term" value="C:membrane"/>
    <property type="evidence" value="ECO:0007669"/>
    <property type="project" value="UniProtKB-SubCell"/>
</dbReference>
<feature type="transmembrane region" description="Helical" evidence="11">
    <location>
        <begin position="208"/>
        <end position="229"/>
    </location>
</feature>
<dbReference type="InterPro" id="IPR011016">
    <property type="entry name" value="Znf_RING-CH"/>
</dbReference>
<dbReference type="SUPFAM" id="SSF57850">
    <property type="entry name" value="RING/U-box"/>
    <property type="match status" value="1"/>
</dbReference>
<keyword evidence="7" id="KW-0862">Zinc</keyword>
<accession>A0A2B4RT01</accession>
<dbReference type="OrthoDB" id="264354at2759"/>
<evidence type="ECO:0000256" key="10">
    <source>
        <dbReference type="SAM" id="MobiDB-lite"/>
    </source>
</evidence>
<feature type="transmembrane region" description="Helical" evidence="11">
    <location>
        <begin position="173"/>
        <end position="196"/>
    </location>
</feature>
<keyword evidence="14" id="KW-1185">Reference proteome</keyword>
<dbReference type="InterPro" id="IPR013083">
    <property type="entry name" value="Znf_RING/FYVE/PHD"/>
</dbReference>
<dbReference type="SMART" id="SM00744">
    <property type="entry name" value="RINGv"/>
    <property type="match status" value="1"/>
</dbReference>
<dbReference type="AlphaFoldDB" id="A0A2B4RT01"/>
<evidence type="ECO:0000256" key="2">
    <source>
        <dbReference type="ARBA" id="ARBA00022679"/>
    </source>
</evidence>
<evidence type="ECO:0000256" key="7">
    <source>
        <dbReference type="ARBA" id="ARBA00022833"/>
    </source>
</evidence>
<evidence type="ECO:0000256" key="11">
    <source>
        <dbReference type="SAM" id="Phobius"/>
    </source>
</evidence>
<keyword evidence="3 11" id="KW-0812">Transmembrane</keyword>
<dbReference type="PROSITE" id="PS51292">
    <property type="entry name" value="ZF_RING_CH"/>
    <property type="match status" value="1"/>
</dbReference>
<keyword evidence="9 11" id="KW-0472">Membrane</keyword>
<dbReference type="Proteomes" id="UP000225706">
    <property type="component" value="Unassembled WGS sequence"/>
</dbReference>
<protein>
    <submittedName>
        <fullName evidence="13">E3 ubiquitin-protein ligase MARCH1</fullName>
    </submittedName>
</protein>
<dbReference type="PANTHER" id="PTHR46065">
    <property type="entry name" value="E3 UBIQUITIN-PROTEIN LIGASE MARCH 2/3 FAMILY MEMBER"/>
    <property type="match status" value="1"/>
</dbReference>
<keyword evidence="5" id="KW-0863">Zinc-finger</keyword>
<evidence type="ECO:0000256" key="4">
    <source>
        <dbReference type="ARBA" id="ARBA00022723"/>
    </source>
</evidence>
<feature type="compositionally biased region" description="Basic and acidic residues" evidence="10">
    <location>
        <begin position="44"/>
        <end position="62"/>
    </location>
</feature>
<dbReference type="STRING" id="50429.A0A2B4RT01"/>
<gene>
    <name evidence="13" type="primary">March1</name>
    <name evidence="13" type="ORF">AWC38_SpisGene15630</name>
</gene>
<evidence type="ECO:0000256" key="6">
    <source>
        <dbReference type="ARBA" id="ARBA00022786"/>
    </source>
</evidence>
<dbReference type="EMBL" id="LSMT01000337">
    <property type="protein sequence ID" value="PFX19949.1"/>
    <property type="molecule type" value="Genomic_DNA"/>
</dbReference>